<comment type="catalytic activity">
    <reaction evidence="1 7">
        <text>3-dehydroquinate = 3-dehydroshikimate + H2O</text>
        <dbReference type="Rhea" id="RHEA:21096"/>
        <dbReference type="ChEBI" id="CHEBI:15377"/>
        <dbReference type="ChEBI" id="CHEBI:16630"/>
        <dbReference type="ChEBI" id="CHEBI:32364"/>
        <dbReference type="EC" id="4.2.1.10"/>
    </reaction>
</comment>
<dbReference type="AlphaFoldDB" id="A0A1G8NVM3"/>
<protein>
    <recommendedName>
        <fullName evidence="5 7">3-dehydroquinate dehydratase</fullName>
        <shortName evidence="7">3-dehydroquinase</shortName>
        <ecNumber evidence="5 7">4.2.1.10</ecNumber>
    </recommendedName>
    <alternativeName>
        <fullName evidence="7">Type II DHQase</fullName>
    </alternativeName>
</protein>
<dbReference type="EMBL" id="FNCY01000035">
    <property type="protein sequence ID" value="SDI83560.1"/>
    <property type="molecule type" value="Genomic_DNA"/>
</dbReference>
<evidence type="ECO:0000256" key="6">
    <source>
        <dbReference type="ARBA" id="ARBA00023239"/>
    </source>
</evidence>
<keyword evidence="6 7" id="KW-0456">Lyase</keyword>
<dbReference type="GO" id="GO:0009423">
    <property type="term" value="P:chorismate biosynthetic process"/>
    <property type="evidence" value="ECO:0007669"/>
    <property type="project" value="UniProtKB-UniRule"/>
</dbReference>
<evidence type="ECO:0000256" key="9">
    <source>
        <dbReference type="PIRSR" id="PIRSR001399-2"/>
    </source>
</evidence>
<keyword evidence="12" id="KW-1185">Reference proteome</keyword>
<dbReference type="Pfam" id="PF01220">
    <property type="entry name" value="DHquinase_II"/>
    <property type="match status" value="1"/>
</dbReference>
<feature type="binding site" evidence="7 9">
    <location>
        <position position="88"/>
    </location>
    <ligand>
        <name>substrate</name>
    </ligand>
</feature>
<dbReference type="Gene3D" id="3.40.50.9100">
    <property type="entry name" value="Dehydroquinase, class II"/>
    <property type="match status" value="1"/>
</dbReference>
<evidence type="ECO:0000256" key="4">
    <source>
        <dbReference type="ARBA" id="ARBA00011193"/>
    </source>
</evidence>
<sequence length="146" mass="16019">MKKVLVLNGINLNMFGKRDPKQYGTTTLAEIDTMLQKLGQELGAEVESFQTNCEGTMVERIHKAFHDKVDAVVINAGAWTHYSIGLRDALAILTVPIIEVHMSNVHARETFRHHSVFVDIAKGQICGFGAESYLLGLRAAVSAIPA</sequence>
<dbReference type="HAMAP" id="MF_00169">
    <property type="entry name" value="AroQ"/>
    <property type="match status" value="1"/>
</dbReference>
<dbReference type="NCBIfam" id="NF003806">
    <property type="entry name" value="PRK05395.1-3"/>
    <property type="match status" value="1"/>
</dbReference>
<dbReference type="PIRSF" id="PIRSF001399">
    <property type="entry name" value="DHquinase_II"/>
    <property type="match status" value="1"/>
</dbReference>
<dbReference type="NCBIfam" id="TIGR01088">
    <property type="entry name" value="aroQ"/>
    <property type="match status" value="1"/>
</dbReference>
<accession>A0A1G8NVM3</accession>
<dbReference type="CDD" id="cd00466">
    <property type="entry name" value="DHQase_II"/>
    <property type="match status" value="1"/>
</dbReference>
<evidence type="ECO:0000313" key="12">
    <source>
        <dbReference type="Proteomes" id="UP000198607"/>
    </source>
</evidence>
<evidence type="ECO:0000256" key="3">
    <source>
        <dbReference type="ARBA" id="ARBA00011037"/>
    </source>
</evidence>
<feature type="active site" description="Proton acceptor" evidence="7 8">
    <location>
        <position position="23"/>
    </location>
</feature>
<evidence type="ECO:0000256" key="7">
    <source>
        <dbReference type="HAMAP-Rule" id="MF_00169"/>
    </source>
</evidence>
<comment type="subunit">
    <text evidence="4 7">Homododecamer.</text>
</comment>
<dbReference type="PANTHER" id="PTHR21272">
    <property type="entry name" value="CATABOLIC 3-DEHYDROQUINASE"/>
    <property type="match status" value="1"/>
</dbReference>
<evidence type="ECO:0000256" key="1">
    <source>
        <dbReference type="ARBA" id="ARBA00001864"/>
    </source>
</evidence>
<dbReference type="EC" id="4.2.1.10" evidence="5 7"/>
<organism evidence="11 12">
    <name type="scientific">Propionivibrio dicarboxylicus</name>
    <dbReference type="NCBI Taxonomy" id="83767"/>
    <lineage>
        <taxon>Bacteria</taxon>
        <taxon>Pseudomonadati</taxon>
        <taxon>Pseudomonadota</taxon>
        <taxon>Betaproteobacteria</taxon>
        <taxon>Rhodocyclales</taxon>
        <taxon>Rhodocyclaceae</taxon>
        <taxon>Propionivibrio</taxon>
    </lineage>
</organism>
<dbReference type="GO" id="GO:0003855">
    <property type="term" value="F:3-dehydroquinate dehydratase activity"/>
    <property type="evidence" value="ECO:0007669"/>
    <property type="project" value="UniProtKB-UniRule"/>
</dbReference>
<keyword evidence="7" id="KW-0057">Aromatic amino acid biosynthesis</keyword>
<dbReference type="STRING" id="83767.SAMN05660652_04110"/>
<dbReference type="NCBIfam" id="NF003807">
    <property type="entry name" value="PRK05395.1-4"/>
    <property type="match status" value="1"/>
</dbReference>
<evidence type="ECO:0000256" key="8">
    <source>
        <dbReference type="PIRSR" id="PIRSR001399-1"/>
    </source>
</evidence>
<comment type="function">
    <text evidence="7">Catalyzes a trans-dehydration via an enolate intermediate.</text>
</comment>
<dbReference type="InterPro" id="IPR001874">
    <property type="entry name" value="DHquinase_II"/>
</dbReference>
<feature type="binding site" evidence="7 9">
    <location>
        <position position="112"/>
    </location>
    <ligand>
        <name>substrate</name>
    </ligand>
</feature>
<feature type="site" description="Transition state stabilizer" evidence="7 10">
    <location>
        <position position="18"/>
    </location>
</feature>
<dbReference type="NCBIfam" id="NF003805">
    <property type="entry name" value="PRK05395.1-2"/>
    <property type="match status" value="1"/>
</dbReference>
<evidence type="ECO:0000256" key="5">
    <source>
        <dbReference type="ARBA" id="ARBA00012060"/>
    </source>
</evidence>
<proteinExistence type="inferred from homology"/>
<feature type="binding site" evidence="7 9">
    <location>
        <position position="75"/>
    </location>
    <ligand>
        <name>substrate</name>
    </ligand>
</feature>
<gene>
    <name evidence="7" type="primary">aroQ</name>
    <name evidence="11" type="ORF">SAMN05660652_04110</name>
</gene>
<comment type="pathway">
    <text evidence="2 7">Metabolic intermediate biosynthesis; chorismate biosynthesis; chorismate from D-erythrose 4-phosphate and phosphoenolpyruvate: step 3/7.</text>
</comment>
<name>A0A1G8NVM3_9RHOO</name>
<dbReference type="SUPFAM" id="SSF52304">
    <property type="entry name" value="Type II 3-dehydroquinate dehydratase"/>
    <property type="match status" value="1"/>
</dbReference>
<dbReference type="InterPro" id="IPR036441">
    <property type="entry name" value="DHquinase_II_sf"/>
</dbReference>
<dbReference type="GO" id="GO:0008652">
    <property type="term" value="P:amino acid biosynthetic process"/>
    <property type="evidence" value="ECO:0007669"/>
    <property type="project" value="UniProtKB-KW"/>
</dbReference>
<feature type="binding site" evidence="7 9">
    <location>
        <begin position="102"/>
        <end position="103"/>
    </location>
    <ligand>
        <name>substrate</name>
    </ligand>
</feature>
<dbReference type="PANTHER" id="PTHR21272:SF3">
    <property type="entry name" value="CATABOLIC 3-DEHYDROQUINASE"/>
    <property type="match status" value="1"/>
</dbReference>
<feature type="binding site" evidence="7 9">
    <location>
        <position position="81"/>
    </location>
    <ligand>
        <name>substrate</name>
    </ligand>
</feature>
<evidence type="ECO:0000256" key="10">
    <source>
        <dbReference type="PIRSR" id="PIRSR001399-3"/>
    </source>
</evidence>
<keyword evidence="7" id="KW-0028">Amino-acid biosynthesis</keyword>
<reference evidence="11 12" key="1">
    <citation type="submission" date="2016-10" db="EMBL/GenBank/DDBJ databases">
        <authorList>
            <person name="de Groot N.N."/>
        </authorList>
    </citation>
    <scope>NUCLEOTIDE SEQUENCE [LARGE SCALE GENOMIC DNA]</scope>
    <source>
        <strain evidence="11 12">DSM 5885</strain>
    </source>
</reference>
<evidence type="ECO:0000256" key="2">
    <source>
        <dbReference type="ARBA" id="ARBA00004902"/>
    </source>
</evidence>
<comment type="similarity">
    <text evidence="3 7">Belongs to the type-II 3-dehydroquinase family.</text>
</comment>
<dbReference type="UniPathway" id="UPA00053">
    <property type="reaction ID" value="UER00086"/>
</dbReference>
<dbReference type="GO" id="GO:0009073">
    <property type="term" value="P:aromatic amino acid family biosynthetic process"/>
    <property type="evidence" value="ECO:0007669"/>
    <property type="project" value="UniProtKB-KW"/>
</dbReference>
<dbReference type="Proteomes" id="UP000198607">
    <property type="component" value="Unassembled WGS sequence"/>
</dbReference>
<feature type="active site" description="Proton donor" evidence="7 8">
    <location>
        <position position="101"/>
    </location>
</feature>
<dbReference type="RefSeq" id="WP_091940703.1">
    <property type="nucleotide sequence ID" value="NZ_FNCY01000035.1"/>
</dbReference>
<evidence type="ECO:0000313" key="11">
    <source>
        <dbReference type="EMBL" id="SDI83560.1"/>
    </source>
</evidence>
<dbReference type="OrthoDB" id="9790793at2"/>
<dbReference type="GO" id="GO:0019631">
    <property type="term" value="P:quinate catabolic process"/>
    <property type="evidence" value="ECO:0007669"/>
    <property type="project" value="TreeGrafter"/>
</dbReference>